<dbReference type="RefSeq" id="WP_392442319.1">
    <property type="nucleotide sequence ID" value="NZ_JBGXBU010000001.1"/>
</dbReference>
<accession>A0ABW9GP17</accession>
<feature type="signal peptide" evidence="1">
    <location>
        <begin position="1"/>
        <end position="18"/>
    </location>
</feature>
<dbReference type="Proteomes" id="UP001630969">
    <property type="component" value="Unassembled WGS sequence"/>
</dbReference>
<sequence length="240" mass="26678">MPLILCLLLALPSPFALAVTLLAAEVPPYVIRAQQGAPTGMAVEVVEEAARRLREPLTIELMPFARALVEAQHRSGVLLLPPVRSQDRETRLQWIAPLLEESFVLASDRRHHDEPLTLAEARRLKIGVLRHSLSHSLLQARGMPELESVGAERGNADKLARGRIQAWAAAWNTMRYAQQEAGLPLTRLIKGETLARVPLYLAANLDFPAEEAARWRHTLAEMAADGSLDRILLQYDYQAP</sequence>
<feature type="chain" id="PRO_5045892304" evidence="1">
    <location>
        <begin position="19"/>
        <end position="240"/>
    </location>
</feature>
<comment type="caution">
    <text evidence="2">The sequence shown here is derived from an EMBL/GenBank/DDBJ whole genome shotgun (WGS) entry which is preliminary data.</text>
</comment>
<reference evidence="2 3" key="1">
    <citation type="submission" date="2024-09" db="EMBL/GenBank/DDBJ databases">
        <title>Aeromonas strains Genome sequencing and assembly.</title>
        <authorList>
            <person name="Hu X."/>
            <person name="Tang B."/>
        </authorList>
    </citation>
    <scope>NUCLEOTIDE SEQUENCE [LARGE SCALE GENOMIC DNA]</scope>
    <source>
        <strain evidence="2 3">NB23SCDHY001</strain>
    </source>
</reference>
<dbReference type="PANTHER" id="PTHR38834:SF3">
    <property type="entry name" value="SOLUTE-BINDING PROTEIN FAMILY 3_N-TERMINAL DOMAIN-CONTAINING PROTEIN"/>
    <property type="match status" value="1"/>
</dbReference>
<dbReference type="SUPFAM" id="SSF53850">
    <property type="entry name" value="Periplasmic binding protein-like II"/>
    <property type="match status" value="1"/>
</dbReference>
<evidence type="ECO:0000313" key="3">
    <source>
        <dbReference type="Proteomes" id="UP001630969"/>
    </source>
</evidence>
<evidence type="ECO:0000256" key="1">
    <source>
        <dbReference type="SAM" id="SignalP"/>
    </source>
</evidence>
<keyword evidence="3" id="KW-1185">Reference proteome</keyword>
<dbReference type="PANTHER" id="PTHR38834">
    <property type="entry name" value="PERIPLASMIC SUBSTRATE BINDING PROTEIN FAMILY 3"/>
    <property type="match status" value="1"/>
</dbReference>
<name>A0ABW9GP17_9GAMM</name>
<dbReference type="GeneID" id="97219159"/>
<dbReference type="EMBL" id="JBGXBU010000001">
    <property type="protein sequence ID" value="MFM4891968.1"/>
    <property type="molecule type" value="Genomic_DNA"/>
</dbReference>
<protein>
    <submittedName>
        <fullName evidence="2">Substrate-binding periplasmic protein</fullName>
    </submittedName>
</protein>
<evidence type="ECO:0000313" key="2">
    <source>
        <dbReference type="EMBL" id="MFM4891968.1"/>
    </source>
</evidence>
<gene>
    <name evidence="2" type="ORF">ACEUDJ_03630</name>
</gene>
<proteinExistence type="predicted"/>
<organism evidence="2 3">
    <name type="scientific">Aeromonas bivalvium</name>
    <dbReference type="NCBI Taxonomy" id="440079"/>
    <lineage>
        <taxon>Bacteria</taxon>
        <taxon>Pseudomonadati</taxon>
        <taxon>Pseudomonadota</taxon>
        <taxon>Gammaproteobacteria</taxon>
        <taxon>Aeromonadales</taxon>
        <taxon>Aeromonadaceae</taxon>
        <taxon>Aeromonas</taxon>
    </lineage>
</organism>
<dbReference type="Gene3D" id="3.40.190.10">
    <property type="entry name" value="Periplasmic binding protein-like II"/>
    <property type="match status" value="2"/>
</dbReference>
<keyword evidence="1" id="KW-0732">Signal</keyword>